<keyword evidence="3" id="KW-1185">Reference proteome</keyword>
<reference evidence="2 3" key="1">
    <citation type="submission" date="2020-09" db="EMBL/GenBank/DDBJ databases">
        <title>Roseomonas.</title>
        <authorList>
            <person name="Zhu W."/>
        </authorList>
    </citation>
    <scope>NUCLEOTIDE SEQUENCE [LARGE SCALE GENOMIC DNA]</scope>
    <source>
        <strain evidence="2 3">1311</strain>
    </source>
</reference>
<comment type="caution">
    <text evidence="2">The sequence shown here is derived from an EMBL/GenBank/DDBJ whole genome shotgun (WGS) entry which is preliminary data.</text>
</comment>
<dbReference type="Pfam" id="PF14065">
    <property type="entry name" value="Pvc16_N"/>
    <property type="match status" value="1"/>
</dbReference>
<dbReference type="EMBL" id="JACTNF010000018">
    <property type="protein sequence ID" value="MBO1076187.1"/>
    <property type="molecule type" value="Genomic_DNA"/>
</dbReference>
<sequence>MDGSILGDASLSLQRMLEDEIRISFPDTSVSLESPKLARPNAPGEMVVSLWLHRVSRQADMLNHPPRRIGPDRVEAPRLPIDLHFLATPLGGDAVTRQRLLGVTLQALQANAVLAADRLAAPLVAAGIDALRLHLEPYDTEDLARLWHALSEPFELCAAYVVDFVLLPAGSQPRPAARVVDRRLRFGAAPAVAG</sequence>
<dbReference type="RefSeq" id="WP_207448940.1">
    <property type="nucleotide sequence ID" value="NZ_CP061095.1"/>
</dbReference>
<organism evidence="2 3">
    <name type="scientific">Roseomonas marmotae</name>
    <dbReference type="NCBI Taxonomy" id="2768161"/>
    <lineage>
        <taxon>Bacteria</taxon>
        <taxon>Pseudomonadati</taxon>
        <taxon>Pseudomonadota</taxon>
        <taxon>Alphaproteobacteria</taxon>
        <taxon>Acetobacterales</taxon>
        <taxon>Roseomonadaceae</taxon>
        <taxon>Roseomonas</taxon>
    </lineage>
</organism>
<feature type="domain" description="Pvc16 N-terminal" evidence="1">
    <location>
        <begin position="12"/>
        <end position="177"/>
    </location>
</feature>
<evidence type="ECO:0000313" key="3">
    <source>
        <dbReference type="Proteomes" id="UP001518990"/>
    </source>
</evidence>
<dbReference type="InterPro" id="IPR025351">
    <property type="entry name" value="Pvc16_N"/>
</dbReference>
<gene>
    <name evidence="2" type="ORF">IAI60_16335</name>
</gene>
<evidence type="ECO:0000313" key="2">
    <source>
        <dbReference type="EMBL" id="MBO1076187.1"/>
    </source>
</evidence>
<proteinExistence type="predicted"/>
<accession>A0ABS3KGT0</accession>
<evidence type="ECO:0000259" key="1">
    <source>
        <dbReference type="Pfam" id="PF14065"/>
    </source>
</evidence>
<protein>
    <submittedName>
        <fullName evidence="2">DUF4255 domain-containing protein</fullName>
    </submittedName>
</protein>
<dbReference type="Proteomes" id="UP001518990">
    <property type="component" value="Unassembled WGS sequence"/>
</dbReference>
<name>A0ABS3KGT0_9PROT</name>